<dbReference type="EMBL" id="JAFJZO010000010">
    <property type="protein sequence ID" value="KAG5510300.1"/>
    <property type="molecule type" value="Genomic_DNA"/>
</dbReference>
<feature type="region of interest" description="Disordered" evidence="1">
    <location>
        <begin position="415"/>
        <end position="441"/>
    </location>
</feature>
<feature type="compositionally biased region" description="Polar residues" evidence="1">
    <location>
        <begin position="1"/>
        <end position="12"/>
    </location>
</feature>
<feature type="compositionally biased region" description="Polar residues" evidence="1">
    <location>
        <begin position="343"/>
        <end position="357"/>
    </location>
</feature>
<gene>
    <name evidence="2" type="ORF">JKF63_07628</name>
</gene>
<reference evidence="2 3" key="1">
    <citation type="submission" date="2021-02" db="EMBL/GenBank/DDBJ databases">
        <title>Porcisia hertigi Genome sequencing and assembly.</title>
        <authorList>
            <person name="Almutairi H."/>
            <person name="Gatherer D."/>
        </authorList>
    </citation>
    <scope>NUCLEOTIDE SEQUENCE [LARGE SCALE GENOMIC DNA]</scope>
    <source>
        <strain evidence="2 3">C119</strain>
    </source>
</reference>
<dbReference type="OrthoDB" id="273838at2759"/>
<evidence type="ECO:0000256" key="1">
    <source>
        <dbReference type="SAM" id="MobiDB-lite"/>
    </source>
</evidence>
<name>A0A836IQH6_9TRYP</name>
<feature type="region of interest" description="Disordered" evidence="1">
    <location>
        <begin position="338"/>
        <end position="392"/>
    </location>
</feature>
<dbReference type="GeneID" id="94293637"/>
<feature type="compositionally biased region" description="Low complexity" evidence="1">
    <location>
        <begin position="25"/>
        <end position="40"/>
    </location>
</feature>
<accession>A0A836IQH6</accession>
<protein>
    <submittedName>
        <fullName evidence="2">Uncharacterized protein</fullName>
    </submittedName>
</protein>
<evidence type="ECO:0000313" key="2">
    <source>
        <dbReference type="EMBL" id="KAG5510300.1"/>
    </source>
</evidence>
<feature type="region of interest" description="Disordered" evidence="1">
    <location>
        <begin position="1"/>
        <end position="48"/>
    </location>
</feature>
<dbReference type="Proteomes" id="UP000674318">
    <property type="component" value="Chromosome 10"/>
</dbReference>
<dbReference type="AlphaFoldDB" id="A0A836IQH6"/>
<sequence>MQPSNQKPSRQGSALVPNSHDAHDTLLAPAAAPPLAATLPSDEPQRQPLRVANMRDKITAVHTRSEENSVDGSPGLSSLLFSQPTPPFASPAPHISGAIAKSHSNSRGDFAVMLNHQRMVVPAEHPFLNPRDLFLPRATKAIAKDGCGAGPAVAASHPSNFYGDRPVLLLDCTGALRLRRLRRQRRRELQLRASTLTATRADLLRTIKLWFTRRTRARQQHKRLRISETAVSNVGDPDAVGEGDAAASASSSVGEGGVCEKDFFSELSHQRRAITNQMKEVRHELWTLLQEKRKQSAMREGCVLMLPSPDTGLVQLFPGHHYRTVCFVGDELLEVLPSDTRGTDSTTVQHSQHQTPSLRELRLGGTARELSGDDDEGHAEGKHTPAKETSRPPWATAELLGYVIFLSQCRNNPQCGGGGGGGEEEEGGGGGGGSSAPGFDITDCYEGREGHVVDVEKIASTISYDMVDDYLALPACEMAMYREWAIDKFKFLPQEEE</sequence>
<dbReference type="RefSeq" id="XP_067759041.1">
    <property type="nucleotide sequence ID" value="XM_067903560.1"/>
</dbReference>
<comment type="caution">
    <text evidence="2">The sequence shown here is derived from an EMBL/GenBank/DDBJ whole genome shotgun (WGS) entry which is preliminary data.</text>
</comment>
<proteinExistence type="predicted"/>
<dbReference type="KEGG" id="phet:94293637"/>
<feature type="compositionally biased region" description="Basic and acidic residues" evidence="1">
    <location>
        <begin position="378"/>
        <end position="390"/>
    </location>
</feature>
<keyword evidence="3" id="KW-1185">Reference proteome</keyword>
<evidence type="ECO:0000313" key="3">
    <source>
        <dbReference type="Proteomes" id="UP000674318"/>
    </source>
</evidence>
<organism evidence="2 3">
    <name type="scientific">Porcisia hertigi</name>
    <dbReference type="NCBI Taxonomy" id="2761500"/>
    <lineage>
        <taxon>Eukaryota</taxon>
        <taxon>Discoba</taxon>
        <taxon>Euglenozoa</taxon>
        <taxon>Kinetoplastea</taxon>
        <taxon>Metakinetoplastina</taxon>
        <taxon>Trypanosomatida</taxon>
        <taxon>Trypanosomatidae</taxon>
        <taxon>Leishmaniinae</taxon>
        <taxon>Porcisia</taxon>
    </lineage>
</organism>